<dbReference type="Gene3D" id="1.10.8.260">
    <property type="entry name" value="HI0933 insert domain-like"/>
    <property type="match status" value="1"/>
</dbReference>
<comment type="cofactor">
    <cofactor evidence="1">
        <name>FAD</name>
        <dbReference type="ChEBI" id="CHEBI:57692"/>
    </cofactor>
</comment>
<dbReference type="SUPFAM" id="SSF160996">
    <property type="entry name" value="HI0933 insert domain-like"/>
    <property type="match status" value="1"/>
</dbReference>
<dbReference type="Pfam" id="PF03486">
    <property type="entry name" value="HI0933_like"/>
    <property type="match status" value="1"/>
</dbReference>
<evidence type="ECO:0000259" key="4">
    <source>
        <dbReference type="Pfam" id="PF03486"/>
    </source>
</evidence>
<feature type="domain" description="RsdA/BaiN/AoA(So)-like insert" evidence="5">
    <location>
        <begin position="190"/>
        <end position="324"/>
    </location>
</feature>
<sequence length="397" mass="43032">MIYDCIITGAGASGLFCAASVSHPLKGLILEKSKYPGLKLLMSGSGQCNITHAGSIKDFISCYGDNGRKIRKCLYKYNNISLMEFLKNNGIKTITRDDGKVFPASMNAHHILDMLLDKTEKNGFSINFESPVENITKCEQGWKIFSGSNNFICKTLVIASGGCSYPSTGSDGSMFTVLKRDLNLTSTRLKPALAPIQVKAYPYGELSGISFKNSIVTILNKGYKNIQNCGGLLFTHKDFSGPAVLNVSKYASAGDELKINYLGSLSYEDALLRLKKAAHKTNAELSTVISEEFSLPKRFSRLLEKRYGTSLKKLAGQLTGESFEILSTSGFNKAMCTCGGIELSQINPSSMEAVKNPNIFIIGEALDIDGITGGYNLQFAYSSANAAADRISKLLVP</sequence>
<keyword evidence="7" id="KW-1185">Reference proteome</keyword>
<name>A0A926I4A0_9FIRM</name>
<proteinExistence type="predicted"/>
<dbReference type="AlphaFoldDB" id="A0A926I4A0"/>
<feature type="domain" description="RsdA/BaiN/AoA(So)-like Rossmann fold-like" evidence="4">
    <location>
        <begin position="4"/>
        <end position="389"/>
    </location>
</feature>
<dbReference type="InterPro" id="IPR036188">
    <property type="entry name" value="FAD/NAD-bd_sf"/>
</dbReference>
<evidence type="ECO:0000259" key="5">
    <source>
        <dbReference type="Pfam" id="PF22780"/>
    </source>
</evidence>
<protein>
    <submittedName>
        <fullName evidence="6">Aminoacetone oxidase family FAD-binding enzyme</fullName>
    </submittedName>
</protein>
<comment type="caution">
    <text evidence="6">The sequence shown here is derived from an EMBL/GenBank/DDBJ whole genome shotgun (WGS) entry which is preliminary data.</text>
</comment>
<organism evidence="6 7">
    <name type="scientific">Lentihominibacter hominis</name>
    <dbReference type="NCBI Taxonomy" id="2763645"/>
    <lineage>
        <taxon>Bacteria</taxon>
        <taxon>Bacillati</taxon>
        <taxon>Bacillota</taxon>
        <taxon>Clostridia</taxon>
        <taxon>Peptostreptococcales</taxon>
        <taxon>Anaerovoracaceae</taxon>
        <taxon>Lentihominibacter</taxon>
    </lineage>
</organism>
<reference evidence="6" key="1">
    <citation type="submission" date="2020-08" db="EMBL/GenBank/DDBJ databases">
        <title>Genome public.</title>
        <authorList>
            <person name="Liu C."/>
            <person name="Sun Q."/>
        </authorList>
    </citation>
    <scope>NUCLEOTIDE SEQUENCE</scope>
    <source>
        <strain evidence="6">NSJ-24</strain>
    </source>
</reference>
<accession>A0A926I4A0</accession>
<dbReference type="InterPro" id="IPR055178">
    <property type="entry name" value="RsdA/BaiN/AoA(So)-like_dom"/>
</dbReference>
<dbReference type="PANTHER" id="PTHR42887">
    <property type="entry name" value="OS12G0638800 PROTEIN"/>
    <property type="match status" value="1"/>
</dbReference>
<keyword evidence="2" id="KW-0285">Flavoprotein</keyword>
<evidence type="ECO:0000256" key="3">
    <source>
        <dbReference type="ARBA" id="ARBA00022827"/>
    </source>
</evidence>
<dbReference type="Gene3D" id="3.50.50.60">
    <property type="entry name" value="FAD/NAD(P)-binding domain"/>
    <property type="match status" value="1"/>
</dbReference>
<gene>
    <name evidence="6" type="ORF">H8692_02260</name>
</gene>
<keyword evidence="3" id="KW-0274">FAD</keyword>
<dbReference type="InterPro" id="IPR057661">
    <property type="entry name" value="RsdA/BaiN/AoA(So)_Rossmann"/>
</dbReference>
<dbReference type="Pfam" id="PF22780">
    <property type="entry name" value="HI0933_like_1st"/>
    <property type="match status" value="1"/>
</dbReference>
<dbReference type="NCBIfam" id="TIGR00275">
    <property type="entry name" value="aminoacetone oxidase family FAD-binding enzyme"/>
    <property type="match status" value="1"/>
</dbReference>
<dbReference type="SUPFAM" id="SSF51905">
    <property type="entry name" value="FAD/NAD(P)-binding domain"/>
    <property type="match status" value="1"/>
</dbReference>
<dbReference type="RefSeq" id="WP_187524907.1">
    <property type="nucleotide sequence ID" value="NZ_JACRTA010000001.1"/>
</dbReference>
<evidence type="ECO:0000256" key="2">
    <source>
        <dbReference type="ARBA" id="ARBA00022630"/>
    </source>
</evidence>
<dbReference type="PANTHER" id="PTHR42887:SF2">
    <property type="entry name" value="OS12G0638800 PROTEIN"/>
    <property type="match status" value="1"/>
</dbReference>
<dbReference type="InterPro" id="IPR004792">
    <property type="entry name" value="BaiN-like"/>
</dbReference>
<dbReference type="InterPro" id="IPR023166">
    <property type="entry name" value="BaiN-like_dom_sf"/>
</dbReference>
<evidence type="ECO:0000256" key="1">
    <source>
        <dbReference type="ARBA" id="ARBA00001974"/>
    </source>
</evidence>
<evidence type="ECO:0000313" key="6">
    <source>
        <dbReference type="EMBL" id="MBC8567584.1"/>
    </source>
</evidence>
<dbReference type="Gene3D" id="2.40.30.10">
    <property type="entry name" value="Translation factors"/>
    <property type="match status" value="1"/>
</dbReference>
<dbReference type="Proteomes" id="UP000610862">
    <property type="component" value="Unassembled WGS sequence"/>
</dbReference>
<evidence type="ECO:0000313" key="7">
    <source>
        <dbReference type="Proteomes" id="UP000610862"/>
    </source>
</evidence>
<dbReference type="EMBL" id="JACRTA010000001">
    <property type="protein sequence ID" value="MBC8567584.1"/>
    <property type="molecule type" value="Genomic_DNA"/>
</dbReference>